<feature type="domain" description="F5/8 type C" evidence="1">
    <location>
        <begin position="298"/>
        <end position="419"/>
    </location>
</feature>
<dbReference type="SMART" id="SM00034">
    <property type="entry name" value="CLECT"/>
    <property type="match status" value="1"/>
</dbReference>
<dbReference type="InterPro" id="IPR001304">
    <property type="entry name" value="C-type_lectin-like"/>
</dbReference>
<dbReference type="Proteomes" id="UP000549394">
    <property type="component" value="Unassembled WGS sequence"/>
</dbReference>
<dbReference type="PROSITE" id="PS50022">
    <property type="entry name" value="FA58C_3"/>
    <property type="match status" value="2"/>
</dbReference>
<name>A0A7I8WE56_9ANNE</name>
<proteinExistence type="predicted"/>
<evidence type="ECO:0000259" key="2">
    <source>
        <dbReference type="PROSITE" id="PS50041"/>
    </source>
</evidence>
<accession>A0A7I8WE56</accession>
<protein>
    <submittedName>
        <fullName evidence="3">DgyrCDS14491</fullName>
    </submittedName>
</protein>
<organism evidence="3 4">
    <name type="scientific">Dimorphilus gyrociliatus</name>
    <dbReference type="NCBI Taxonomy" id="2664684"/>
    <lineage>
        <taxon>Eukaryota</taxon>
        <taxon>Metazoa</taxon>
        <taxon>Spiralia</taxon>
        <taxon>Lophotrochozoa</taxon>
        <taxon>Annelida</taxon>
        <taxon>Polychaeta</taxon>
        <taxon>Polychaeta incertae sedis</taxon>
        <taxon>Dinophilidae</taxon>
        <taxon>Dimorphilus</taxon>
    </lineage>
</organism>
<feature type="domain" description="C-type lectin" evidence="2">
    <location>
        <begin position="448"/>
        <end position="565"/>
    </location>
</feature>
<feature type="domain" description="F5/8 type C" evidence="1">
    <location>
        <begin position="1"/>
        <end position="144"/>
    </location>
</feature>
<dbReference type="PANTHER" id="PTHR24543:SF291">
    <property type="entry name" value="SMOKE ALARM, ISOFORM D"/>
    <property type="match status" value="1"/>
</dbReference>
<dbReference type="SUPFAM" id="SSF56436">
    <property type="entry name" value="C-type lectin-like"/>
    <property type="match status" value="1"/>
</dbReference>
<keyword evidence="4" id="KW-1185">Reference proteome</keyword>
<dbReference type="InterPro" id="IPR016186">
    <property type="entry name" value="C-type_lectin-like/link_sf"/>
</dbReference>
<dbReference type="InterPro" id="IPR000421">
    <property type="entry name" value="FA58C"/>
</dbReference>
<sequence length="621" mass="72501">MQSSIETDSTLKPKYEISQLRMVFRQFYGPNHPVNGGYFSGDNCQSYLKFNFGRIVKMKRIKIEGAGRSGDSWIKYFYIYMSNNSDSLDTVRTMDGSRHKFRGNFNKITVTQNSFNPPIIAQYLKFLSESCEKAFSVRLEIYGCNITKTYIDRTKPLGLTNFYILHSQMINRELDNLEYGIHEIRLSCESDFQNRGYYFAKSMWQFDLGIKHNIVKIFLRGSCVSENHMKSFQVKYTDDPLKWFDDKAANGQIRKYFAQDKNILSEVQFYETITARYIRFTPFSAAADIRMELYGYPWEHPKLMKTKKFPKTTTASSEKSSINSPEMALNTKQTFWCKEDNDLNGWWSADLGLIYYIERIIIFYRENLSRDVCSDISVFGSQNNGTNLIKVDQEIACSFEDNQTAIYSSPALRFRYIRLDFKNGPKECIRFELYGKKAPICPPGSLRHLDKCYMISEMVTSFEKALKFCQSGFYWKSEGFLVMPKNTFETDFVKRHYKLQKLNHGIYIGVKQISLNNFVWLDGTPVTNYLLFESNFSPHISYPCLIRRDFFKKSKCQENGYAMCETKANLPDNLDDFNDEEKCQPTWFLMPHHRLDIQLSIGVLDVTSMGNCLAYCLSHKT</sequence>
<dbReference type="EMBL" id="CAJFCJ010000043">
    <property type="protein sequence ID" value="CAD5126343.1"/>
    <property type="molecule type" value="Genomic_DNA"/>
</dbReference>
<dbReference type="SUPFAM" id="SSF49785">
    <property type="entry name" value="Galactose-binding domain-like"/>
    <property type="match status" value="3"/>
</dbReference>
<dbReference type="Gene3D" id="3.10.100.10">
    <property type="entry name" value="Mannose-Binding Protein A, subunit A"/>
    <property type="match status" value="1"/>
</dbReference>
<dbReference type="PANTHER" id="PTHR24543">
    <property type="entry name" value="MULTICOPPER OXIDASE-RELATED"/>
    <property type="match status" value="1"/>
</dbReference>
<dbReference type="PROSITE" id="PS50041">
    <property type="entry name" value="C_TYPE_LECTIN_2"/>
    <property type="match status" value="1"/>
</dbReference>
<dbReference type="CDD" id="cd00037">
    <property type="entry name" value="CLECT"/>
    <property type="match status" value="1"/>
</dbReference>
<comment type="caution">
    <text evidence="3">The sequence shown here is derived from an EMBL/GenBank/DDBJ whole genome shotgun (WGS) entry which is preliminary data.</text>
</comment>
<evidence type="ECO:0000313" key="3">
    <source>
        <dbReference type="EMBL" id="CAD5126343.1"/>
    </source>
</evidence>
<evidence type="ECO:0000259" key="1">
    <source>
        <dbReference type="PROSITE" id="PS50022"/>
    </source>
</evidence>
<dbReference type="Gene3D" id="2.60.120.260">
    <property type="entry name" value="Galactose-binding domain-like"/>
    <property type="match status" value="3"/>
</dbReference>
<feature type="non-terminal residue" evidence="3">
    <location>
        <position position="621"/>
    </location>
</feature>
<dbReference type="Pfam" id="PF00754">
    <property type="entry name" value="F5_F8_type_C"/>
    <property type="match status" value="3"/>
</dbReference>
<dbReference type="AlphaFoldDB" id="A0A7I8WE56"/>
<evidence type="ECO:0000313" key="4">
    <source>
        <dbReference type="Proteomes" id="UP000549394"/>
    </source>
</evidence>
<gene>
    <name evidence="3" type="ORF">DGYR_LOCUS13591</name>
</gene>
<reference evidence="3 4" key="1">
    <citation type="submission" date="2020-08" db="EMBL/GenBank/DDBJ databases">
        <authorList>
            <person name="Hejnol A."/>
        </authorList>
    </citation>
    <scope>NUCLEOTIDE SEQUENCE [LARGE SCALE GENOMIC DNA]</scope>
</reference>
<dbReference type="InterPro" id="IPR008979">
    <property type="entry name" value="Galactose-bd-like_sf"/>
</dbReference>
<dbReference type="OrthoDB" id="2121828at2759"/>
<dbReference type="InterPro" id="IPR016187">
    <property type="entry name" value="CTDL_fold"/>
</dbReference>